<protein>
    <submittedName>
        <fullName evidence="1">Uncharacterized protein</fullName>
    </submittedName>
</protein>
<accession>A0AAD8L099</accession>
<comment type="caution">
    <text evidence="1">The sequence shown here is derived from an EMBL/GenBank/DDBJ whole genome shotgun (WGS) entry which is preliminary data.</text>
</comment>
<dbReference type="Proteomes" id="UP001229421">
    <property type="component" value="Unassembled WGS sequence"/>
</dbReference>
<dbReference type="AlphaFoldDB" id="A0AAD8L099"/>
<reference evidence="1" key="1">
    <citation type="journal article" date="2023" name="bioRxiv">
        <title>Improved chromosome-level genome assembly for marigold (Tagetes erecta).</title>
        <authorList>
            <person name="Jiang F."/>
            <person name="Yuan L."/>
            <person name="Wang S."/>
            <person name="Wang H."/>
            <person name="Xu D."/>
            <person name="Wang A."/>
            <person name="Fan W."/>
        </authorList>
    </citation>
    <scope>NUCLEOTIDE SEQUENCE</scope>
    <source>
        <strain evidence="1">WSJ</strain>
        <tissue evidence="1">Leaf</tissue>
    </source>
</reference>
<dbReference type="EMBL" id="JAUHHV010000003">
    <property type="protein sequence ID" value="KAK1429582.1"/>
    <property type="molecule type" value="Genomic_DNA"/>
</dbReference>
<proteinExistence type="predicted"/>
<name>A0AAD8L099_TARER</name>
<organism evidence="1 2">
    <name type="scientific">Tagetes erecta</name>
    <name type="common">African marigold</name>
    <dbReference type="NCBI Taxonomy" id="13708"/>
    <lineage>
        <taxon>Eukaryota</taxon>
        <taxon>Viridiplantae</taxon>
        <taxon>Streptophyta</taxon>
        <taxon>Embryophyta</taxon>
        <taxon>Tracheophyta</taxon>
        <taxon>Spermatophyta</taxon>
        <taxon>Magnoliopsida</taxon>
        <taxon>eudicotyledons</taxon>
        <taxon>Gunneridae</taxon>
        <taxon>Pentapetalae</taxon>
        <taxon>asterids</taxon>
        <taxon>campanulids</taxon>
        <taxon>Asterales</taxon>
        <taxon>Asteraceae</taxon>
        <taxon>Asteroideae</taxon>
        <taxon>Heliantheae alliance</taxon>
        <taxon>Tageteae</taxon>
        <taxon>Tagetes</taxon>
    </lineage>
</organism>
<evidence type="ECO:0000313" key="2">
    <source>
        <dbReference type="Proteomes" id="UP001229421"/>
    </source>
</evidence>
<sequence>MASQVTEVLGKSTPVSLLVCHSYADLVGFNSIDPTSLLSPHTQTQRHIFSEKKVFRQNIHTLGQSKHQNNNN</sequence>
<gene>
    <name evidence="1" type="ORF">QVD17_11796</name>
</gene>
<keyword evidence="2" id="KW-1185">Reference proteome</keyword>
<evidence type="ECO:0000313" key="1">
    <source>
        <dbReference type="EMBL" id="KAK1429582.1"/>
    </source>
</evidence>